<comment type="subcellular location">
    <subcellularLocation>
        <location evidence="1">Cytoplasm</location>
        <location evidence="1">Cytoskeleton</location>
        <location evidence="1">Spindle pole</location>
    </subcellularLocation>
</comment>
<dbReference type="InterPro" id="IPR001752">
    <property type="entry name" value="Kinesin_motor_dom"/>
</dbReference>
<keyword evidence="5 15" id="KW-0493">Microtubule</keyword>
<dbReference type="PRINTS" id="PR00380">
    <property type="entry name" value="KINESINHEAVY"/>
</dbReference>
<evidence type="ECO:0000256" key="10">
    <source>
        <dbReference type="ARBA" id="ARBA00023175"/>
    </source>
</evidence>
<feature type="region of interest" description="Disordered" evidence="17">
    <location>
        <begin position="516"/>
        <end position="579"/>
    </location>
</feature>
<evidence type="ECO:0000256" key="2">
    <source>
        <dbReference type="ARBA" id="ARBA00022490"/>
    </source>
</evidence>
<evidence type="ECO:0000256" key="13">
    <source>
        <dbReference type="ARBA" id="ARBA00034704"/>
    </source>
</evidence>
<dbReference type="SUPFAM" id="SSF52540">
    <property type="entry name" value="P-loop containing nucleoside triphosphate hydrolases"/>
    <property type="match status" value="1"/>
</dbReference>
<dbReference type="Pfam" id="PF13931">
    <property type="entry name" value="Microtub_bind"/>
    <property type="match status" value="1"/>
</dbReference>
<dbReference type="InterPro" id="IPR047149">
    <property type="entry name" value="KIF11-like"/>
</dbReference>
<evidence type="ECO:0000256" key="4">
    <source>
        <dbReference type="ARBA" id="ARBA00022618"/>
    </source>
</evidence>
<evidence type="ECO:0000313" key="19">
    <source>
        <dbReference type="Ensembl" id="ENSACLP00000055880.1"/>
    </source>
</evidence>
<comment type="similarity">
    <text evidence="13">Belongs to the TRAFAC class myosin-kinesin ATPase superfamily. Kinesin family. KIN-5/BimC subfamily.</text>
</comment>
<evidence type="ECO:0000256" key="1">
    <source>
        <dbReference type="ARBA" id="ARBA00004647"/>
    </source>
</evidence>
<dbReference type="PANTHER" id="PTHR47970:SF12">
    <property type="entry name" value="KINESIN FAMILY MEMBER 11"/>
    <property type="match status" value="1"/>
</dbReference>
<feature type="coiled-coil region" evidence="16">
    <location>
        <begin position="337"/>
        <end position="408"/>
    </location>
</feature>
<keyword evidence="9 16" id="KW-0175">Coiled coil</keyword>
<dbReference type="GeneTree" id="ENSGT00940000155921"/>
<keyword evidence="6 14" id="KW-0547">Nucleotide-binding</keyword>
<keyword evidence="11" id="KW-0206">Cytoskeleton</keyword>
<evidence type="ECO:0000259" key="18">
    <source>
        <dbReference type="PROSITE" id="PS50067"/>
    </source>
</evidence>
<dbReference type="PROSITE" id="PS00411">
    <property type="entry name" value="KINESIN_MOTOR_1"/>
    <property type="match status" value="1"/>
</dbReference>
<accession>A0AAX7THQ2</accession>
<evidence type="ECO:0000256" key="8">
    <source>
        <dbReference type="ARBA" id="ARBA00022840"/>
    </source>
</evidence>
<dbReference type="GO" id="GO:0008574">
    <property type="term" value="F:plus-end-directed microtubule motor activity"/>
    <property type="evidence" value="ECO:0007669"/>
    <property type="project" value="TreeGrafter"/>
</dbReference>
<keyword evidence="8 14" id="KW-0067">ATP-binding</keyword>
<sequence length="579" mass="65832">MERKSSYGVVDCDHNRKEVMVRTGGMNDKASRKTYTFDMVFGPSAKQIEVYRSVVCPILDEVILGYNCTVFAYGQTGTGKTFTMEGERSPDEQFTWEEDPLAGIIPRTLHQIFEKLSENGTEFSVKVSLLEIYNEELFDLLSPTEDVNERLQLFDDPRNKRGVVVKGLEEVTVHNKDEVYQILERGAAKRRTASTLMNAYSSRSHSVFSVTIHMKEITLEGEELVKIGKLNLVDLAGSENIGRSGAVDKRAREAGNINQSLLTLGRVITALVEKRPHVPYRESKLTRILQDSLGGRTKTSIIATVSPSSSNLEETLSTLEYASRAKNIMNKPEVNQKLTKRTLIKEYTEEIERLKRDLAATRDKHGVYLSSENYESMVAQITAHEEQVTEYNDKIAIMEEELKKVRSSSAVGRLLEETSRDLRETKVKLSEEAFICSELSSAQETLYDTAGQVQATLHAGGRYLDILSLHHRFLFSLSLCATPQRREFVYPRQLVKSRRRSELLESLRRQQEELQAAMEAEEEEELEEEDKQTDPLVFIPLFQKKKGKKETKIPSRSKVSENEAESTPQKSRLPLRCQN</sequence>
<keyword evidence="4" id="KW-0132">Cell division</keyword>
<evidence type="ECO:0000256" key="6">
    <source>
        <dbReference type="ARBA" id="ARBA00022741"/>
    </source>
</evidence>
<dbReference type="InterPro" id="IPR019821">
    <property type="entry name" value="Kinesin_motor_CS"/>
</dbReference>
<dbReference type="PANTHER" id="PTHR47970">
    <property type="entry name" value="KINESIN-LIKE PROTEIN KIF11"/>
    <property type="match status" value="1"/>
</dbReference>
<dbReference type="Ensembl" id="ENSACLT00000086931.1">
    <property type="protein sequence ID" value="ENSACLP00000055880.1"/>
    <property type="gene ID" value="ENSACLG00000001740.2"/>
</dbReference>
<evidence type="ECO:0000256" key="9">
    <source>
        <dbReference type="ARBA" id="ARBA00023054"/>
    </source>
</evidence>
<evidence type="ECO:0000256" key="7">
    <source>
        <dbReference type="ARBA" id="ARBA00022776"/>
    </source>
</evidence>
<reference evidence="19" key="1">
    <citation type="submission" date="2018-05" db="EMBL/GenBank/DDBJ databases">
        <authorList>
            <person name="Datahose"/>
        </authorList>
    </citation>
    <scope>NUCLEOTIDE SEQUENCE</scope>
</reference>
<dbReference type="GO" id="GO:0005634">
    <property type="term" value="C:nucleus"/>
    <property type="evidence" value="ECO:0007669"/>
    <property type="project" value="TreeGrafter"/>
</dbReference>
<dbReference type="GO" id="GO:0072686">
    <property type="term" value="C:mitotic spindle"/>
    <property type="evidence" value="ECO:0007669"/>
    <property type="project" value="TreeGrafter"/>
</dbReference>
<feature type="compositionally biased region" description="Basic and acidic residues" evidence="17">
    <location>
        <begin position="550"/>
        <end position="561"/>
    </location>
</feature>
<evidence type="ECO:0000256" key="16">
    <source>
        <dbReference type="SAM" id="Coils"/>
    </source>
</evidence>
<dbReference type="InterPro" id="IPR036961">
    <property type="entry name" value="Kinesin_motor_dom_sf"/>
</dbReference>
<dbReference type="GO" id="GO:0051231">
    <property type="term" value="P:spindle elongation"/>
    <property type="evidence" value="ECO:0007669"/>
    <property type="project" value="TreeGrafter"/>
</dbReference>
<dbReference type="GO" id="GO:0008017">
    <property type="term" value="F:microtubule binding"/>
    <property type="evidence" value="ECO:0007669"/>
    <property type="project" value="InterPro"/>
</dbReference>
<evidence type="ECO:0000256" key="5">
    <source>
        <dbReference type="ARBA" id="ARBA00022701"/>
    </source>
</evidence>
<keyword evidence="10 14" id="KW-0505">Motor protein</keyword>
<dbReference type="FunFam" id="3.40.850.10:FF:000035">
    <property type="entry name" value="Kinesin-like protein KIF11"/>
    <property type="match status" value="1"/>
</dbReference>
<keyword evidence="2" id="KW-0963">Cytoplasm</keyword>
<dbReference type="AlphaFoldDB" id="A0AAX7THQ2"/>
<dbReference type="Proteomes" id="UP000265100">
    <property type="component" value="Chromosome 13"/>
</dbReference>
<dbReference type="InterPro" id="IPR047241">
    <property type="entry name" value="KIF11-like_kin_motor_dom"/>
</dbReference>
<feature type="compositionally biased region" description="Acidic residues" evidence="17">
    <location>
        <begin position="519"/>
        <end position="531"/>
    </location>
</feature>
<keyword evidence="7" id="KW-0498">Mitosis</keyword>
<reference evidence="19" key="2">
    <citation type="submission" date="2025-08" db="UniProtKB">
        <authorList>
            <consortium name="Ensembl"/>
        </authorList>
    </citation>
    <scope>IDENTIFICATION</scope>
</reference>
<dbReference type="Gene3D" id="3.40.850.10">
    <property type="entry name" value="Kinesin motor domain"/>
    <property type="match status" value="1"/>
</dbReference>
<evidence type="ECO:0000256" key="11">
    <source>
        <dbReference type="ARBA" id="ARBA00023212"/>
    </source>
</evidence>
<dbReference type="GO" id="GO:0051301">
    <property type="term" value="P:cell division"/>
    <property type="evidence" value="ECO:0007669"/>
    <property type="project" value="UniProtKB-KW"/>
</dbReference>
<dbReference type="InterPro" id="IPR027417">
    <property type="entry name" value="P-loop_NTPase"/>
</dbReference>
<feature type="binding site" evidence="14">
    <location>
        <begin position="74"/>
        <end position="81"/>
    </location>
    <ligand>
        <name>ATP</name>
        <dbReference type="ChEBI" id="CHEBI:30616"/>
    </ligand>
</feature>
<organism evidence="19 20">
    <name type="scientific">Astatotilapia calliptera</name>
    <name type="common">Eastern happy</name>
    <name type="synonym">Chromis callipterus</name>
    <dbReference type="NCBI Taxonomy" id="8154"/>
    <lineage>
        <taxon>Eukaryota</taxon>
        <taxon>Metazoa</taxon>
        <taxon>Chordata</taxon>
        <taxon>Craniata</taxon>
        <taxon>Vertebrata</taxon>
        <taxon>Euteleostomi</taxon>
        <taxon>Actinopterygii</taxon>
        <taxon>Neopterygii</taxon>
        <taxon>Teleostei</taxon>
        <taxon>Neoteleostei</taxon>
        <taxon>Acanthomorphata</taxon>
        <taxon>Ovalentaria</taxon>
        <taxon>Cichlomorphae</taxon>
        <taxon>Cichliformes</taxon>
        <taxon>Cichlidae</taxon>
        <taxon>African cichlids</taxon>
        <taxon>Pseudocrenilabrinae</taxon>
        <taxon>Haplochromini</taxon>
        <taxon>Astatotilapia</taxon>
    </lineage>
</organism>
<dbReference type="Pfam" id="PF00225">
    <property type="entry name" value="Kinesin"/>
    <property type="match status" value="1"/>
</dbReference>
<evidence type="ECO:0000256" key="12">
    <source>
        <dbReference type="ARBA" id="ARBA00023306"/>
    </source>
</evidence>
<name>A0AAX7THQ2_ASTCA</name>
<keyword evidence="3" id="KW-0597">Phosphoprotein</keyword>
<dbReference type="GO" id="GO:0005876">
    <property type="term" value="C:spindle microtubule"/>
    <property type="evidence" value="ECO:0007669"/>
    <property type="project" value="TreeGrafter"/>
</dbReference>
<feature type="domain" description="Kinesin motor" evidence="18">
    <location>
        <begin position="1"/>
        <end position="328"/>
    </location>
</feature>
<dbReference type="GO" id="GO:0005524">
    <property type="term" value="F:ATP binding"/>
    <property type="evidence" value="ECO:0007669"/>
    <property type="project" value="UniProtKB-UniRule"/>
</dbReference>
<evidence type="ECO:0000256" key="15">
    <source>
        <dbReference type="RuleBase" id="RU000394"/>
    </source>
</evidence>
<dbReference type="SMART" id="SM00129">
    <property type="entry name" value="KISc"/>
    <property type="match status" value="1"/>
</dbReference>
<evidence type="ECO:0000313" key="20">
    <source>
        <dbReference type="Proteomes" id="UP000265100"/>
    </source>
</evidence>
<evidence type="ECO:0000256" key="17">
    <source>
        <dbReference type="SAM" id="MobiDB-lite"/>
    </source>
</evidence>
<protein>
    <recommendedName>
        <fullName evidence="15">Kinesin-like protein</fullName>
    </recommendedName>
</protein>
<dbReference type="GO" id="GO:0007018">
    <property type="term" value="P:microtubule-based movement"/>
    <property type="evidence" value="ECO:0007669"/>
    <property type="project" value="InterPro"/>
</dbReference>
<evidence type="ECO:0000256" key="3">
    <source>
        <dbReference type="ARBA" id="ARBA00022553"/>
    </source>
</evidence>
<keyword evidence="12" id="KW-0131">Cell cycle</keyword>
<reference evidence="19" key="3">
    <citation type="submission" date="2025-09" db="UniProtKB">
        <authorList>
            <consortium name="Ensembl"/>
        </authorList>
    </citation>
    <scope>IDENTIFICATION</scope>
</reference>
<dbReference type="PROSITE" id="PS50067">
    <property type="entry name" value="KINESIN_MOTOR_2"/>
    <property type="match status" value="1"/>
</dbReference>
<keyword evidence="20" id="KW-1185">Reference proteome</keyword>
<dbReference type="GO" id="GO:0090307">
    <property type="term" value="P:mitotic spindle assembly"/>
    <property type="evidence" value="ECO:0007669"/>
    <property type="project" value="TreeGrafter"/>
</dbReference>
<dbReference type="GO" id="GO:0000922">
    <property type="term" value="C:spindle pole"/>
    <property type="evidence" value="ECO:0007669"/>
    <property type="project" value="UniProtKB-SubCell"/>
</dbReference>
<dbReference type="InterPro" id="IPR025901">
    <property type="entry name" value="Kinesin-assoc_MT-bd_dom"/>
</dbReference>
<dbReference type="CDD" id="cd01364">
    <property type="entry name" value="KISc_BimC_Eg5"/>
    <property type="match status" value="1"/>
</dbReference>
<gene>
    <name evidence="19" type="primary">KIF11</name>
</gene>
<proteinExistence type="inferred from homology"/>
<evidence type="ECO:0000256" key="14">
    <source>
        <dbReference type="PROSITE-ProRule" id="PRU00283"/>
    </source>
</evidence>